<keyword evidence="2" id="KW-0813">Transport</keyword>
<proteinExistence type="inferred from homology"/>
<evidence type="ECO:0000313" key="4">
    <source>
        <dbReference type="EMBL" id="KAJ7968247.1"/>
    </source>
</evidence>
<dbReference type="KEGG" id="qsa:O6P43_012380"/>
<sequence>MKSNAVQLIQSEEGFSLTWEDLWVTVYGQSKSKSILQGLTGYARPGHLLAVMATSGCVKSTLLDALAGYYWLRLGIYVVLALSLGIDIGSDKTTIQARGSLLMFVTSFFTFITIGGFPSFVEEMKPIQVFECERLNRDYGVAAFVISKTHSPPFHI</sequence>
<keyword evidence="5" id="KW-1185">Reference proteome</keyword>
<dbReference type="InterPro" id="IPR052215">
    <property type="entry name" value="Plant_ABCG"/>
</dbReference>
<comment type="caution">
    <text evidence="4">The sequence shown here is derived from an EMBL/GenBank/DDBJ whole genome shotgun (WGS) entry which is preliminary data.</text>
</comment>
<dbReference type="PANTHER" id="PTHR48042:SF1">
    <property type="entry name" value="ABC TRANSPORTER G FAMILY MEMBER 11-LIKE"/>
    <property type="match status" value="1"/>
</dbReference>
<evidence type="ECO:0000256" key="1">
    <source>
        <dbReference type="ARBA" id="ARBA00005814"/>
    </source>
</evidence>
<dbReference type="AlphaFoldDB" id="A0AAD7PUU7"/>
<gene>
    <name evidence="4" type="ORF">O6P43_012380</name>
</gene>
<keyword evidence="3" id="KW-0812">Transmembrane</keyword>
<evidence type="ECO:0000313" key="5">
    <source>
        <dbReference type="Proteomes" id="UP001163823"/>
    </source>
</evidence>
<dbReference type="InterPro" id="IPR027417">
    <property type="entry name" value="P-loop_NTPase"/>
</dbReference>
<dbReference type="EMBL" id="JARAOO010000005">
    <property type="protein sequence ID" value="KAJ7968247.1"/>
    <property type="molecule type" value="Genomic_DNA"/>
</dbReference>
<comment type="similarity">
    <text evidence="1">Belongs to the ABC transporter superfamily. ABCG family. Eye pigment precursor importer (TC 3.A.1.204) subfamily.</text>
</comment>
<evidence type="ECO:0000256" key="2">
    <source>
        <dbReference type="ARBA" id="ARBA00022448"/>
    </source>
</evidence>
<dbReference type="PANTHER" id="PTHR48042">
    <property type="entry name" value="ABC TRANSPORTER G FAMILY MEMBER 11"/>
    <property type="match status" value="1"/>
</dbReference>
<keyword evidence="3" id="KW-1133">Transmembrane helix</keyword>
<accession>A0AAD7PUU7</accession>
<reference evidence="4" key="1">
    <citation type="journal article" date="2023" name="Science">
        <title>Elucidation of the pathway for biosynthesis of saponin adjuvants from the soapbark tree.</title>
        <authorList>
            <person name="Reed J."/>
            <person name="Orme A."/>
            <person name="El-Demerdash A."/>
            <person name="Owen C."/>
            <person name="Martin L.B.B."/>
            <person name="Misra R.C."/>
            <person name="Kikuchi S."/>
            <person name="Rejzek M."/>
            <person name="Martin A.C."/>
            <person name="Harkess A."/>
            <person name="Leebens-Mack J."/>
            <person name="Louveau T."/>
            <person name="Stephenson M.J."/>
            <person name="Osbourn A."/>
        </authorList>
    </citation>
    <scope>NUCLEOTIDE SEQUENCE</scope>
    <source>
        <strain evidence="4">S10</strain>
    </source>
</reference>
<name>A0AAD7PUU7_QUISA</name>
<feature type="transmembrane region" description="Helical" evidence="3">
    <location>
        <begin position="70"/>
        <end position="89"/>
    </location>
</feature>
<feature type="transmembrane region" description="Helical" evidence="3">
    <location>
        <begin position="101"/>
        <end position="121"/>
    </location>
</feature>
<evidence type="ECO:0000256" key="3">
    <source>
        <dbReference type="SAM" id="Phobius"/>
    </source>
</evidence>
<dbReference type="Proteomes" id="UP001163823">
    <property type="component" value="Chromosome 5"/>
</dbReference>
<protein>
    <submittedName>
        <fullName evidence="4">ABC transporter G family member 11</fullName>
    </submittedName>
</protein>
<organism evidence="4 5">
    <name type="scientific">Quillaja saponaria</name>
    <name type="common">Soap bark tree</name>
    <dbReference type="NCBI Taxonomy" id="32244"/>
    <lineage>
        <taxon>Eukaryota</taxon>
        <taxon>Viridiplantae</taxon>
        <taxon>Streptophyta</taxon>
        <taxon>Embryophyta</taxon>
        <taxon>Tracheophyta</taxon>
        <taxon>Spermatophyta</taxon>
        <taxon>Magnoliopsida</taxon>
        <taxon>eudicotyledons</taxon>
        <taxon>Gunneridae</taxon>
        <taxon>Pentapetalae</taxon>
        <taxon>rosids</taxon>
        <taxon>fabids</taxon>
        <taxon>Fabales</taxon>
        <taxon>Quillajaceae</taxon>
        <taxon>Quillaja</taxon>
    </lineage>
</organism>
<dbReference type="Gene3D" id="3.40.50.300">
    <property type="entry name" value="P-loop containing nucleotide triphosphate hydrolases"/>
    <property type="match status" value="1"/>
</dbReference>
<dbReference type="SUPFAM" id="SSF52540">
    <property type="entry name" value="P-loop containing nucleoside triphosphate hydrolases"/>
    <property type="match status" value="1"/>
</dbReference>
<keyword evidence="3" id="KW-0472">Membrane</keyword>